<feature type="transmembrane region" description="Helical" evidence="1">
    <location>
        <begin position="376"/>
        <end position="401"/>
    </location>
</feature>
<keyword evidence="1" id="KW-0472">Membrane</keyword>
<feature type="domain" description="Dynamin GTPase" evidence="2">
    <location>
        <begin position="3"/>
        <end position="270"/>
    </location>
</feature>
<protein>
    <submittedName>
        <fullName evidence="3">Interferon-induced GTP-binding protein Mx2</fullName>
    </submittedName>
</protein>
<name>A0A8J5PX51_FUSOX</name>
<evidence type="ECO:0000313" key="3">
    <source>
        <dbReference type="EMBL" id="KAG7427810.1"/>
    </source>
</evidence>
<evidence type="ECO:0000313" key="4">
    <source>
        <dbReference type="Proteomes" id="UP000693942"/>
    </source>
</evidence>
<feature type="transmembrane region" description="Helical" evidence="1">
    <location>
        <begin position="989"/>
        <end position="1009"/>
    </location>
</feature>
<comment type="caution">
    <text evidence="3">The sequence shown here is derived from an EMBL/GenBank/DDBJ whole genome shotgun (WGS) entry which is preliminary data.</text>
</comment>
<dbReference type="PANTHER" id="PTHR35408:SF3">
    <property type="entry name" value="GLYCOSYLTRANSFERASE 2-LIKE DOMAIN-CONTAINING PROTEIN"/>
    <property type="match status" value="1"/>
</dbReference>
<evidence type="ECO:0000256" key="1">
    <source>
        <dbReference type="SAM" id="Phobius"/>
    </source>
</evidence>
<gene>
    <name evidence="3" type="primary">MX2-0</name>
    <name evidence="3" type="ORF">Forpi1262_v011088</name>
</gene>
<feature type="transmembrane region" description="Helical" evidence="1">
    <location>
        <begin position="833"/>
        <end position="854"/>
    </location>
</feature>
<accession>A0A8J5PX51</accession>
<dbReference type="InterPro" id="IPR001173">
    <property type="entry name" value="Glyco_trans_2-like"/>
</dbReference>
<feature type="transmembrane region" description="Helical" evidence="1">
    <location>
        <begin position="952"/>
        <end position="980"/>
    </location>
</feature>
<feature type="transmembrane region" description="Helical" evidence="1">
    <location>
        <begin position="866"/>
        <end position="887"/>
    </location>
</feature>
<keyword evidence="1" id="KW-0812">Transmembrane</keyword>
<dbReference type="Pfam" id="PF13632">
    <property type="entry name" value="Glyco_trans_2_3"/>
    <property type="match status" value="1"/>
</dbReference>
<dbReference type="InterPro" id="IPR001401">
    <property type="entry name" value="Dynamin_GTPase"/>
</dbReference>
<dbReference type="PANTHER" id="PTHR35408">
    <property type="entry name" value="CHROMOSOME 15, WHOLE GENOME SHOTGUN SEQUENCE"/>
    <property type="match status" value="1"/>
</dbReference>
<dbReference type="Proteomes" id="UP000693942">
    <property type="component" value="Unassembled WGS sequence"/>
</dbReference>
<organism evidence="3 4">
    <name type="scientific">Fusarium oxysporum f. sp. raphani</name>
    <dbReference type="NCBI Taxonomy" id="96318"/>
    <lineage>
        <taxon>Eukaryota</taxon>
        <taxon>Fungi</taxon>
        <taxon>Dikarya</taxon>
        <taxon>Ascomycota</taxon>
        <taxon>Pezizomycotina</taxon>
        <taxon>Sordariomycetes</taxon>
        <taxon>Hypocreomycetidae</taxon>
        <taxon>Hypocreales</taxon>
        <taxon>Nectriaceae</taxon>
        <taxon>Fusarium</taxon>
        <taxon>Fusarium oxysporum species complex</taxon>
    </lineage>
</organism>
<keyword evidence="1" id="KW-1133">Transmembrane helix</keyword>
<sequence length="1018" mass="113586">MSGAAANGPLGHVTGLPLGTSTPVPVDTQVAIIGDKGSGKTSLFEALSGLSLHGSRLPSTKFPIHAYFTHKSRSGTKLKARIKPGKVDGQNKDLSDHLQSFEVNYEGDLAAVNLPHIVRQATNHMQVATAFSDEKEQEEQQVSDNVLVIEISGPDLFSMEIVDTPGLSSSLTVDDAQELTRALILDLAKQPNTIIIAVVDATNDMSSQEGPRLARAADMTGNRTVAVVTKCDLVPSEERRFVLRAMRNKERHLGHPWFATRSLSSDERNYDCTLETRNSIEDSFFSEKEWAVLKRRRRVGALALRDHLKTRVNVMLRGSIDLLTTILNTSAHSVAPTHTANTDKVQPTDVYATSQETVVEDVDLEFASDAPRPTPLLNAVIVALTVAICLCLIALGCSTMAMEIASEGGWTRLFLLVTAVPQIILSLFFCQAIVVTIFQMIGPVTQLKVNSKFYSAKRTRRLDGTKVLLPHVTIQCPVYKEGLEGVIRPTVQSLSAAIRNYESFGGTASIFINDDGMQLVSPEEADERRMFYKENNIGWVARPAHNANGEGISKFIRRGKFKKASNMNYALGISLKVEDKLVQIVRDEHWTQADESAAYQRCLDEVLSEELGRAWVGGDIRVGDYLLLVDSDTRVPTDCLIDAVSELEASPRVAILQFTSGVMNVTTSYFESGITFFTNLIYTAIAYAVANGDVSPFVGHNAFIRWSALQEVGSQDDGIICNEKDPNATTPYEKFWSESHVSEDFDVSLRLQTLGYHIRLATYCGYGFKEGVSLTVYDELARWQKYAYGCSELLFYPMKDWWRYGIFTPLFRRFIMSNMPLGSKITIMSYIGTYYAIGYSWIGSLLNYFLIGWLNGELDHYYMSSWRVWVALVVVFSIAGNITLALIRYRSQQVSLLRELWTCFKWVALMFVFLGGISMHVCKAILCHMLSIDIGWGATSKEVEDTNFFQEISIIIAGFKYVFIFCLAVTALMICGVYAFPYLWRINELVAIFPLATVIFCHFFLPIALNPNLMKFTW</sequence>
<proteinExistence type="predicted"/>
<dbReference type="EMBL" id="JAELUR010000008">
    <property type="protein sequence ID" value="KAG7427810.1"/>
    <property type="molecule type" value="Genomic_DNA"/>
</dbReference>
<dbReference type="GO" id="GO:0003924">
    <property type="term" value="F:GTPase activity"/>
    <property type="evidence" value="ECO:0007669"/>
    <property type="project" value="InterPro"/>
</dbReference>
<dbReference type="AlphaFoldDB" id="A0A8J5PX51"/>
<evidence type="ECO:0000259" key="2">
    <source>
        <dbReference type="SMART" id="SM00053"/>
    </source>
</evidence>
<feature type="transmembrane region" description="Helical" evidence="1">
    <location>
        <begin position="413"/>
        <end position="441"/>
    </location>
</feature>
<feature type="transmembrane region" description="Helical" evidence="1">
    <location>
        <begin position="907"/>
        <end position="932"/>
    </location>
</feature>
<dbReference type="GO" id="GO:0005525">
    <property type="term" value="F:GTP binding"/>
    <property type="evidence" value="ECO:0007669"/>
    <property type="project" value="InterPro"/>
</dbReference>
<reference evidence="3" key="1">
    <citation type="submission" date="2021-04" db="EMBL/GenBank/DDBJ databases">
        <title>First draft genome resource for Brassicaceae pathogens Fusarium oxysporum f. sp. raphani and Fusarium oxysporum f. sp. rapae.</title>
        <authorList>
            <person name="Asai S."/>
        </authorList>
    </citation>
    <scope>NUCLEOTIDE SEQUENCE</scope>
    <source>
        <strain evidence="3">Tf1262</strain>
    </source>
</reference>
<dbReference type="InterPro" id="IPR045063">
    <property type="entry name" value="Dynamin_N"/>
</dbReference>
<dbReference type="SMART" id="SM00053">
    <property type="entry name" value="DYNc"/>
    <property type="match status" value="1"/>
</dbReference>
<dbReference type="Pfam" id="PF00350">
    <property type="entry name" value="Dynamin_N"/>
    <property type="match status" value="1"/>
</dbReference>